<organism evidence="2 3">
    <name type="scientific">Dyella japonica</name>
    <dbReference type="NCBI Taxonomy" id="231455"/>
    <lineage>
        <taxon>Bacteria</taxon>
        <taxon>Pseudomonadati</taxon>
        <taxon>Pseudomonadota</taxon>
        <taxon>Gammaproteobacteria</taxon>
        <taxon>Lysobacterales</taxon>
        <taxon>Rhodanobacteraceae</taxon>
        <taxon>Dyella</taxon>
    </lineage>
</organism>
<comment type="caution">
    <text evidence="2">The sequence shown here is derived from an EMBL/GenBank/DDBJ whole genome shotgun (WGS) entry which is preliminary data.</text>
</comment>
<proteinExistence type="predicted"/>
<sequence length="81" mass="9139">MKADNDHTFAMIAALVAGDRWLSADACAVYLGMVTPKGDPNRRGFLERVACRPDFPKPNQVTRSWKKSEVDDWAMNQRRSA</sequence>
<feature type="region of interest" description="Disordered" evidence="1">
    <location>
        <begin position="59"/>
        <end position="81"/>
    </location>
</feature>
<dbReference type="RefSeq" id="WP_354015406.1">
    <property type="nucleotide sequence ID" value="NZ_JBEPMU010000006.1"/>
</dbReference>
<evidence type="ECO:0000256" key="1">
    <source>
        <dbReference type="SAM" id="MobiDB-lite"/>
    </source>
</evidence>
<name>A0ABV2JZM9_9GAMM</name>
<gene>
    <name evidence="2" type="ORF">ABIC75_003770</name>
</gene>
<evidence type="ECO:0008006" key="4">
    <source>
        <dbReference type="Google" id="ProtNLM"/>
    </source>
</evidence>
<reference evidence="2 3" key="1">
    <citation type="submission" date="2024-06" db="EMBL/GenBank/DDBJ databases">
        <title>Sorghum-associated microbial communities from plants grown in Nebraska, USA.</title>
        <authorList>
            <person name="Schachtman D."/>
        </authorList>
    </citation>
    <scope>NUCLEOTIDE SEQUENCE [LARGE SCALE GENOMIC DNA]</scope>
    <source>
        <strain evidence="2 3">1073</strain>
    </source>
</reference>
<dbReference type="EMBL" id="JBEPMU010000006">
    <property type="protein sequence ID" value="MET3654032.1"/>
    <property type="molecule type" value="Genomic_DNA"/>
</dbReference>
<accession>A0ABV2JZM9</accession>
<evidence type="ECO:0000313" key="2">
    <source>
        <dbReference type="EMBL" id="MET3654032.1"/>
    </source>
</evidence>
<evidence type="ECO:0000313" key="3">
    <source>
        <dbReference type="Proteomes" id="UP001549184"/>
    </source>
</evidence>
<dbReference type="Proteomes" id="UP001549184">
    <property type="component" value="Unassembled WGS sequence"/>
</dbReference>
<keyword evidence="3" id="KW-1185">Reference proteome</keyword>
<protein>
    <recommendedName>
        <fullName evidence="4">Transcriptional regulator</fullName>
    </recommendedName>
</protein>